<dbReference type="Proteomes" id="UP000539111">
    <property type="component" value="Unassembled WGS sequence"/>
</dbReference>
<dbReference type="PANTHER" id="PTHR30154:SF54">
    <property type="entry name" value="POSSIBLE TRANSCRIPTIONAL REGULATORY PROTEIN (PROBABLY LRP_ASNC-FAMILY)"/>
    <property type="match status" value="1"/>
</dbReference>
<dbReference type="Pfam" id="PF01037">
    <property type="entry name" value="AsnC_trans_reg"/>
    <property type="match status" value="1"/>
</dbReference>
<protein>
    <submittedName>
        <fullName evidence="5">DNA-binding Lrp family transcriptional regulator</fullName>
    </submittedName>
</protein>
<proteinExistence type="predicted"/>
<comment type="caution">
    <text evidence="5">The sequence shown here is derived from an EMBL/GenBank/DDBJ whole genome shotgun (WGS) entry which is preliminary data.</text>
</comment>
<keyword evidence="1" id="KW-0805">Transcription regulation</keyword>
<dbReference type="EMBL" id="JACBZP010000001">
    <property type="protein sequence ID" value="NYI68396.1"/>
    <property type="molecule type" value="Genomic_DNA"/>
</dbReference>
<keyword evidence="6" id="KW-1185">Reference proteome</keyword>
<evidence type="ECO:0000313" key="6">
    <source>
        <dbReference type="Proteomes" id="UP000539111"/>
    </source>
</evidence>
<dbReference type="InterPro" id="IPR019887">
    <property type="entry name" value="Tscrpt_reg_AsnC/Lrp_C"/>
</dbReference>
<dbReference type="PRINTS" id="PR00033">
    <property type="entry name" value="HTHASNC"/>
</dbReference>
<sequence>MTAKNISLDGVDRALLSALSVNARMSGSALAEKIGVAESTVSVRLRRLISAGVLRGFRADIDVSTFQTALQAMIAVRLRAHDGSHVHSFQQAAPGWPGVITMFHTGGADDYLLHVIVKDSAGLRDFVLQYLIGHPAVLHTETNVIFDRVDGDGLAAVIG</sequence>
<keyword evidence="3" id="KW-0804">Transcription</keyword>
<evidence type="ECO:0000256" key="2">
    <source>
        <dbReference type="ARBA" id="ARBA00023125"/>
    </source>
</evidence>
<dbReference type="SUPFAM" id="SSF46785">
    <property type="entry name" value="Winged helix' DNA-binding domain"/>
    <property type="match status" value="1"/>
</dbReference>
<evidence type="ECO:0000256" key="3">
    <source>
        <dbReference type="ARBA" id="ARBA00023163"/>
    </source>
</evidence>
<dbReference type="InterPro" id="IPR019888">
    <property type="entry name" value="Tscrpt_reg_AsnC-like"/>
</dbReference>
<dbReference type="RefSeq" id="WP_179428749.1">
    <property type="nucleotide sequence ID" value="NZ_JACBZP010000001.1"/>
</dbReference>
<dbReference type="Gene3D" id="3.30.70.920">
    <property type="match status" value="1"/>
</dbReference>
<gene>
    <name evidence="5" type="ORF">BJY26_002702</name>
</gene>
<dbReference type="GO" id="GO:0005829">
    <property type="term" value="C:cytosol"/>
    <property type="evidence" value="ECO:0007669"/>
    <property type="project" value="TreeGrafter"/>
</dbReference>
<organism evidence="5 6">
    <name type="scientific">Spelaeicoccus albus</name>
    <dbReference type="NCBI Taxonomy" id="1280376"/>
    <lineage>
        <taxon>Bacteria</taxon>
        <taxon>Bacillati</taxon>
        <taxon>Actinomycetota</taxon>
        <taxon>Actinomycetes</taxon>
        <taxon>Micrococcales</taxon>
        <taxon>Brevibacteriaceae</taxon>
        <taxon>Spelaeicoccus</taxon>
    </lineage>
</organism>
<evidence type="ECO:0000259" key="4">
    <source>
        <dbReference type="PROSITE" id="PS50956"/>
    </source>
</evidence>
<reference evidence="5 6" key="1">
    <citation type="submission" date="2020-07" db="EMBL/GenBank/DDBJ databases">
        <title>Sequencing the genomes of 1000 actinobacteria strains.</title>
        <authorList>
            <person name="Klenk H.-P."/>
        </authorList>
    </citation>
    <scope>NUCLEOTIDE SEQUENCE [LARGE SCALE GENOMIC DNA]</scope>
    <source>
        <strain evidence="5 6">DSM 26341</strain>
    </source>
</reference>
<dbReference type="CDD" id="cd00090">
    <property type="entry name" value="HTH_ARSR"/>
    <property type="match status" value="1"/>
</dbReference>
<dbReference type="InterPro" id="IPR011008">
    <property type="entry name" value="Dimeric_a/b-barrel"/>
</dbReference>
<name>A0A7Z0D3W3_9MICO</name>
<dbReference type="InterPro" id="IPR000485">
    <property type="entry name" value="AsnC-type_HTH_dom"/>
</dbReference>
<dbReference type="GO" id="GO:0043565">
    <property type="term" value="F:sequence-specific DNA binding"/>
    <property type="evidence" value="ECO:0007669"/>
    <property type="project" value="InterPro"/>
</dbReference>
<dbReference type="AlphaFoldDB" id="A0A7Z0D3W3"/>
<evidence type="ECO:0000313" key="5">
    <source>
        <dbReference type="EMBL" id="NYI68396.1"/>
    </source>
</evidence>
<dbReference type="Gene3D" id="1.10.10.10">
    <property type="entry name" value="Winged helix-like DNA-binding domain superfamily/Winged helix DNA-binding domain"/>
    <property type="match status" value="1"/>
</dbReference>
<keyword evidence="2 5" id="KW-0238">DNA-binding</keyword>
<dbReference type="InterPro" id="IPR011991">
    <property type="entry name" value="ArsR-like_HTH"/>
</dbReference>
<dbReference type="InterPro" id="IPR036388">
    <property type="entry name" value="WH-like_DNA-bd_sf"/>
</dbReference>
<dbReference type="SMART" id="SM00344">
    <property type="entry name" value="HTH_ASNC"/>
    <property type="match status" value="1"/>
</dbReference>
<evidence type="ECO:0000256" key="1">
    <source>
        <dbReference type="ARBA" id="ARBA00023015"/>
    </source>
</evidence>
<dbReference type="Pfam" id="PF13404">
    <property type="entry name" value="HTH_AsnC-type"/>
    <property type="match status" value="1"/>
</dbReference>
<dbReference type="InterPro" id="IPR036390">
    <property type="entry name" value="WH_DNA-bd_sf"/>
</dbReference>
<feature type="domain" description="HTH asnC-type" evidence="4">
    <location>
        <begin position="8"/>
        <end position="97"/>
    </location>
</feature>
<dbReference type="SUPFAM" id="SSF54909">
    <property type="entry name" value="Dimeric alpha+beta barrel"/>
    <property type="match status" value="1"/>
</dbReference>
<accession>A0A7Z0D3W3</accession>
<dbReference type="GO" id="GO:0043200">
    <property type="term" value="P:response to amino acid"/>
    <property type="evidence" value="ECO:0007669"/>
    <property type="project" value="TreeGrafter"/>
</dbReference>
<dbReference type="PROSITE" id="PS50956">
    <property type="entry name" value="HTH_ASNC_2"/>
    <property type="match status" value="1"/>
</dbReference>
<dbReference type="PANTHER" id="PTHR30154">
    <property type="entry name" value="LEUCINE-RESPONSIVE REGULATORY PROTEIN"/>
    <property type="match status" value="1"/>
</dbReference>